<dbReference type="KEGG" id="psl:Psta_2243"/>
<sequence length="101" mass="10640">MSAKKSKPVKKVDSTPAPASKRESRRITILGFSATSMLKWMGMNGWTREAAVKAFCGLSEGGELAPSTISTGLSDGRNPKYRKGAATPSAAQVKQLKAAAK</sequence>
<dbReference type="Proteomes" id="UP000001887">
    <property type="component" value="Chromosome"/>
</dbReference>
<accession>D2R2S4</accession>
<evidence type="ECO:0000313" key="3">
    <source>
        <dbReference type="Proteomes" id="UP000001887"/>
    </source>
</evidence>
<dbReference type="AlphaFoldDB" id="D2R2S4"/>
<dbReference type="EMBL" id="CP001848">
    <property type="protein sequence ID" value="ADB16914.1"/>
    <property type="molecule type" value="Genomic_DNA"/>
</dbReference>
<reference evidence="2 3" key="1">
    <citation type="journal article" date="2009" name="Stand. Genomic Sci.">
        <title>Complete genome sequence of Pirellula staleyi type strain (ATCC 27377).</title>
        <authorList>
            <person name="Clum A."/>
            <person name="Tindall B.J."/>
            <person name="Sikorski J."/>
            <person name="Ivanova N."/>
            <person name="Mavrommatis K."/>
            <person name="Lucas S."/>
            <person name="Glavina del Rio T."/>
            <person name="Nolan M."/>
            <person name="Chen F."/>
            <person name="Tice H."/>
            <person name="Pitluck S."/>
            <person name="Cheng J.F."/>
            <person name="Chertkov O."/>
            <person name="Brettin T."/>
            <person name="Han C."/>
            <person name="Detter J.C."/>
            <person name="Kuske C."/>
            <person name="Bruce D."/>
            <person name="Goodwin L."/>
            <person name="Ovchinikova G."/>
            <person name="Pati A."/>
            <person name="Mikhailova N."/>
            <person name="Chen A."/>
            <person name="Palaniappan K."/>
            <person name="Land M."/>
            <person name="Hauser L."/>
            <person name="Chang Y.J."/>
            <person name="Jeffries C.D."/>
            <person name="Chain P."/>
            <person name="Rohde M."/>
            <person name="Goker M."/>
            <person name="Bristow J."/>
            <person name="Eisen J.A."/>
            <person name="Markowitz V."/>
            <person name="Hugenholtz P."/>
            <person name="Kyrpides N.C."/>
            <person name="Klenk H.P."/>
            <person name="Lapidus A."/>
        </authorList>
    </citation>
    <scope>NUCLEOTIDE SEQUENCE [LARGE SCALE GENOMIC DNA]</scope>
    <source>
        <strain evidence="3">ATCC 27377 / DSM 6068 / ICPB 4128</strain>
    </source>
</reference>
<feature type="region of interest" description="Disordered" evidence="1">
    <location>
        <begin position="66"/>
        <end position="101"/>
    </location>
</feature>
<organism evidence="2 3">
    <name type="scientific">Pirellula staleyi (strain ATCC 27377 / DSM 6068 / ICPB 4128)</name>
    <name type="common">Pirella staleyi</name>
    <dbReference type="NCBI Taxonomy" id="530564"/>
    <lineage>
        <taxon>Bacteria</taxon>
        <taxon>Pseudomonadati</taxon>
        <taxon>Planctomycetota</taxon>
        <taxon>Planctomycetia</taxon>
        <taxon>Pirellulales</taxon>
        <taxon>Pirellulaceae</taxon>
        <taxon>Pirellula</taxon>
    </lineage>
</organism>
<evidence type="ECO:0000313" key="2">
    <source>
        <dbReference type="EMBL" id="ADB16914.1"/>
    </source>
</evidence>
<feature type="region of interest" description="Disordered" evidence="1">
    <location>
        <begin position="1"/>
        <end position="25"/>
    </location>
</feature>
<dbReference type="STRING" id="530564.Psta_2243"/>
<name>D2R2S4_PIRSD</name>
<feature type="compositionally biased region" description="Low complexity" evidence="1">
    <location>
        <begin position="90"/>
        <end position="101"/>
    </location>
</feature>
<proteinExistence type="predicted"/>
<evidence type="ECO:0000256" key="1">
    <source>
        <dbReference type="SAM" id="MobiDB-lite"/>
    </source>
</evidence>
<gene>
    <name evidence="2" type="ordered locus">Psta_2243</name>
</gene>
<protein>
    <submittedName>
        <fullName evidence="2">Uncharacterized protein</fullName>
    </submittedName>
</protein>
<keyword evidence="3" id="KW-1185">Reference proteome</keyword>
<dbReference type="HOGENOM" id="CLU_2288944_0_0_0"/>